<dbReference type="CDD" id="cd04604">
    <property type="entry name" value="CBS_pair_SIS_assoc"/>
    <property type="match status" value="1"/>
</dbReference>
<feature type="site" description="Catalytically relevant" evidence="6">
    <location>
        <position position="108"/>
    </location>
</feature>
<dbReference type="InterPro" id="IPR050986">
    <property type="entry name" value="GutQ/KpsF_isomerases"/>
</dbReference>
<dbReference type="GO" id="GO:0005975">
    <property type="term" value="P:carbohydrate metabolic process"/>
    <property type="evidence" value="ECO:0007669"/>
    <property type="project" value="InterPro"/>
</dbReference>
<evidence type="ECO:0000256" key="1">
    <source>
        <dbReference type="ARBA" id="ARBA00008165"/>
    </source>
</evidence>
<dbReference type="PATRIC" id="fig|1215343.11.peg.587"/>
<keyword evidence="10" id="KW-0413">Isomerase</keyword>
<evidence type="ECO:0000313" key="11">
    <source>
        <dbReference type="Proteomes" id="UP000010799"/>
    </source>
</evidence>
<feature type="domain" description="CBS" evidence="8">
    <location>
        <begin position="271"/>
        <end position="323"/>
    </location>
</feature>
<dbReference type="InterPro" id="IPR046348">
    <property type="entry name" value="SIS_dom_sf"/>
</dbReference>
<protein>
    <submittedName>
        <fullName evidence="10">Arabinose 5-phosphate isomerase</fullName>
        <ecNumber evidence="10">5.3.1.13</ecNumber>
    </submittedName>
</protein>
<dbReference type="CDD" id="cd05014">
    <property type="entry name" value="SIS_Kpsf"/>
    <property type="match status" value="1"/>
</dbReference>
<dbReference type="KEGG" id="lcc:B488_05770"/>
<dbReference type="AlphaFoldDB" id="L0EST3"/>
<dbReference type="GO" id="GO:0019146">
    <property type="term" value="F:arabinose-5-phosphate isomerase activity"/>
    <property type="evidence" value="ECO:0007669"/>
    <property type="project" value="UniProtKB-EC"/>
</dbReference>
<keyword evidence="2" id="KW-0677">Repeat</keyword>
<evidence type="ECO:0000259" key="9">
    <source>
        <dbReference type="PROSITE" id="PS51464"/>
    </source>
</evidence>
<dbReference type="InterPro" id="IPR001347">
    <property type="entry name" value="SIS_dom"/>
</dbReference>
<dbReference type="InterPro" id="IPR035474">
    <property type="entry name" value="SIS_Kpsf"/>
</dbReference>
<accession>L0EST3</accession>
<dbReference type="Pfam" id="PF00571">
    <property type="entry name" value="CBS"/>
    <property type="match status" value="2"/>
</dbReference>
<keyword evidence="3 7" id="KW-0129">CBS domain</keyword>
<evidence type="ECO:0000256" key="7">
    <source>
        <dbReference type="PROSITE-ProRule" id="PRU00703"/>
    </source>
</evidence>
<keyword evidence="5" id="KW-0862">Zinc</keyword>
<feature type="binding site" evidence="5">
    <location>
        <position position="79"/>
    </location>
    <ligand>
        <name>Zn(2+)</name>
        <dbReference type="ChEBI" id="CHEBI:29105"/>
    </ligand>
</feature>
<keyword evidence="5" id="KW-0479">Metal-binding</keyword>
<dbReference type="GO" id="GO:0046872">
    <property type="term" value="F:metal ion binding"/>
    <property type="evidence" value="ECO:0007669"/>
    <property type="project" value="UniProtKB-KW"/>
</dbReference>
<comment type="similarity">
    <text evidence="1 4">Belongs to the SIS family. GutQ/KpsF subfamily.</text>
</comment>
<dbReference type="Gene3D" id="3.10.580.10">
    <property type="entry name" value="CBS-domain"/>
    <property type="match status" value="1"/>
</dbReference>
<dbReference type="Proteomes" id="UP000010799">
    <property type="component" value="Chromosome"/>
</dbReference>
<evidence type="ECO:0000256" key="6">
    <source>
        <dbReference type="PIRSR" id="PIRSR004692-3"/>
    </source>
</evidence>
<dbReference type="SMART" id="SM00116">
    <property type="entry name" value="CBS"/>
    <property type="match status" value="2"/>
</dbReference>
<dbReference type="PIRSF" id="PIRSF004692">
    <property type="entry name" value="KdsD_KpsF"/>
    <property type="match status" value="1"/>
</dbReference>
<sequence length="323" mass="34756">MMTTAVQSAIRSISIERNALLSLELALSQKLAQPFSKAVEIISKISGRVIVTGVGKSGHIGAKLAATLASTGTPAFFVHAAEANHGDLGMIAQDDVIIAMSWSGETDELKAILCYSKRFSIPLIAITSGEKSTLAAHADILLILPKEQEACPHGLAPTTSTMMQLAIGDALAVALLEAHNFSADDFRVFHPGGKLGSLLRRVVDVMHSGERIPLVPLGTKLSEAIQILSEKKFGCVAIINNHRQLVGIMTEGDVFRNFEKDLTKLIVDDLMSKDPKTVMVDTLATIAMSLLQKYNISVLIVVDPHRRPVGILHFLDLLRVGIV</sequence>
<feature type="site" description="Catalytically relevant" evidence="6">
    <location>
        <position position="190"/>
    </location>
</feature>
<dbReference type="STRING" id="1215343.B488_05770"/>
<dbReference type="eggNOG" id="COG0794">
    <property type="taxonomic scope" value="Bacteria"/>
</dbReference>
<evidence type="ECO:0000313" key="10">
    <source>
        <dbReference type="EMBL" id="AGA64569.1"/>
    </source>
</evidence>
<dbReference type="InterPro" id="IPR004800">
    <property type="entry name" value="KdsD/KpsF-type"/>
</dbReference>
<organism evidence="10 11">
    <name type="scientific">Liberibacter crescens (strain BT-1)</name>
    <dbReference type="NCBI Taxonomy" id="1215343"/>
    <lineage>
        <taxon>Bacteria</taxon>
        <taxon>Pseudomonadati</taxon>
        <taxon>Pseudomonadota</taxon>
        <taxon>Alphaproteobacteria</taxon>
        <taxon>Hyphomicrobiales</taxon>
        <taxon>Rhizobiaceae</taxon>
        <taxon>Liberibacter</taxon>
    </lineage>
</organism>
<evidence type="ECO:0000256" key="2">
    <source>
        <dbReference type="ARBA" id="ARBA00022737"/>
    </source>
</evidence>
<dbReference type="GO" id="GO:0097367">
    <property type="term" value="F:carbohydrate derivative binding"/>
    <property type="evidence" value="ECO:0007669"/>
    <property type="project" value="InterPro"/>
</dbReference>
<evidence type="ECO:0000256" key="4">
    <source>
        <dbReference type="PIRNR" id="PIRNR004692"/>
    </source>
</evidence>
<dbReference type="Pfam" id="PF01380">
    <property type="entry name" value="SIS"/>
    <property type="match status" value="1"/>
</dbReference>
<feature type="site" description="Catalytically relevant" evidence="6">
    <location>
        <position position="56"/>
    </location>
</feature>
<feature type="site" description="Catalytically relevant" evidence="6">
    <location>
        <position position="149"/>
    </location>
</feature>
<evidence type="ECO:0000256" key="5">
    <source>
        <dbReference type="PIRSR" id="PIRSR004692-2"/>
    </source>
</evidence>
<dbReference type="RefSeq" id="WP_015272996.1">
    <property type="nucleotide sequence ID" value="NC_019907.1"/>
</dbReference>
<name>L0EST3_LIBCB</name>
<evidence type="ECO:0000259" key="8">
    <source>
        <dbReference type="PROSITE" id="PS51371"/>
    </source>
</evidence>
<dbReference type="GO" id="GO:1901135">
    <property type="term" value="P:carbohydrate derivative metabolic process"/>
    <property type="evidence" value="ECO:0007669"/>
    <property type="project" value="InterPro"/>
</dbReference>
<dbReference type="InterPro" id="IPR000644">
    <property type="entry name" value="CBS_dom"/>
</dbReference>
<feature type="domain" description="CBS" evidence="8">
    <location>
        <begin position="206"/>
        <end position="265"/>
    </location>
</feature>
<reference evidence="10 11" key="1">
    <citation type="journal article" date="2012" name="Stand. Genomic Sci.">
        <title>Complete genome sequence of Liberibacter crescens BT-1.</title>
        <authorList>
            <person name="Leonard M.T."/>
            <person name="Fagen J.R."/>
            <person name="Davis-Richardson A.G."/>
            <person name="Davis M.J."/>
            <person name="Triplett E.W."/>
        </authorList>
    </citation>
    <scope>NUCLEOTIDE SEQUENCE [LARGE SCALE GENOMIC DNA]</scope>
    <source>
        <strain evidence="10 11">BT-1</strain>
    </source>
</reference>
<keyword evidence="11" id="KW-1185">Reference proteome</keyword>
<dbReference type="FunFam" id="3.40.50.10490:FF:000011">
    <property type="entry name" value="Arabinose 5-phosphate isomerase"/>
    <property type="match status" value="1"/>
</dbReference>
<dbReference type="EC" id="5.3.1.13" evidence="10"/>
<dbReference type="PANTHER" id="PTHR42745">
    <property type="match status" value="1"/>
</dbReference>
<proteinExistence type="inferred from homology"/>
<dbReference type="HOGENOM" id="CLU_040681_13_1_5"/>
<feature type="domain" description="SIS" evidence="9">
    <location>
        <begin position="38"/>
        <end position="181"/>
    </location>
</feature>
<dbReference type="PROSITE" id="PS51464">
    <property type="entry name" value="SIS"/>
    <property type="match status" value="1"/>
</dbReference>
<dbReference type="NCBIfam" id="TIGR00393">
    <property type="entry name" value="kpsF"/>
    <property type="match status" value="1"/>
</dbReference>
<dbReference type="SUPFAM" id="SSF53697">
    <property type="entry name" value="SIS domain"/>
    <property type="match status" value="1"/>
</dbReference>
<evidence type="ECO:0000256" key="3">
    <source>
        <dbReference type="ARBA" id="ARBA00023122"/>
    </source>
</evidence>
<dbReference type="InterPro" id="IPR046342">
    <property type="entry name" value="CBS_dom_sf"/>
</dbReference>
<dbReference type="PANTHER" id="PTHR42745:SF1">
    <property type="entry name" value="ARABINOSE 5-PHOSPHATE ISOMERASE KDSD"/>
    <property type="match status" value="1"/>
</dbReference>
<gene>
    <name evidence="10" type="ordered locus">B488_05770</name>
</gene>
<dbReference type="EMBL" id="CP003789">
    <property type="protein sequence ID" value="AGA64569.1"/>
    <property type="molecule type" value="Genomic_DNA"/>
</dbReference>
<dbReference type="eggNOG" id="COG0517">
    <property type="taxonomic scope" value="Bacteria"/>
</dbReference>
<dbReference type="PROSITE" id="PS51371">
    <property type="entry name" value="CBS"/>
    <property type="match status" value="2"/>
</dbReference>
<dbReference type="Gene3D" id="3.40.50.10490">
    <property type="entry name" value="Glucose-6-phosphate isomerase like protein, domain 1"/>
    <property type="match status" value="1"/>
</dbReference>